<keyword evidence="4" id="KW-1185">Reference proteome</keyword>
<accession>A0A5C6BXF6</accession>
<dbReference type="EMBL" id="SJPU01000002">
    <property type="protein sequence ID" value="TWU15976.1"/>
    <property type="molecule type" value="Genomic_DNA"/>
</dbReference>
<gene>
    <name evidence="3" type="ORF">Poly21_31800</name>
</gene>
<evidence type="ECO:0000313" key="3">
    <source>
        <dbReference type="EMBL" id="TWU15976.1"/>
    </source>
</evidence>
<dbReference type="OrthoDB" id="297631at2"/>
<protein>
    <submittedName>
        <fullName evidence="3">Uncharacterized protein</fullName>
    </submittedName>
</protein>
<keyword evidence="2" id="KW-0732">Signal</keyword>
<proteinExistence type="predicted"/>
<feature type="signal peptide" evidence="2">
    <location>
        <begin position="1"/>
        <end position="15"/>
    </location>
</feature>
<evidence type="ECO:0000256" key="2">
    <source>
        <dbReference type="SAM" id="SignalP"/>
    </source>
</evidence>
<comment type="caution">
    <text evidence="3">The sequence shown here is derived from an EMBL/GenBank/DDBJ whole genome shotgun (WGS) entry which is preliminary data.</text>
</comment>
<feature type="region of interest" description="Disordered" evidence="1">
    <location>
        <begin position="110"/>
        <end position="130"/>
    </location>
</feature>
<evidence type="ECO:0000313" key="4">
    <source>
        <dbReference type="Proteomes" id="UP000319908"/>
    </source>
</evidence>
<dbReference type="Proteomes" id="UP000319908">
    <property type="component" value="Unassembled WGS sequence"/>
</dbReference>
<reference evidence="3 4" key="1">
    <citation type="journal article" date="2020" name="Antonie Van Leeuwenhoek">
        <title>Rhodopirellula heiligendammensis sp. nov., Rhodopirellula pilleata sp. nov., and Rhodopirellula solitaria sp. nov. isolated from natural or artificial marine surfaces in Northern Germany and California, USA, and emended description of the genus Rhodopirellula.</title>
        <authorList>
            <person name="Kallscheuer N."/>
            <person name="Wiegand S."/>
            <person name="Jogler M."/>
            <person name="Boedeker C."/>
            <person name="Peeters S.H."/>
            <person name="Rast P."/>
            <person name="Heuer A."/>
            <person name="Jetten M.S.M."/>
            <person name="Rohde M."/>
            <person name="Jogler C."/>
        </authorList>
    </citation>
    <scope>NUCLEOTIDE SEQUENCE [LARGE SCALE GENOMIC DNA]</scope>
    <source>
        <strain evidence="3 4">Poly21</strain>
    </source>
</reference>
<feature type="chain" id="PRO_5023065440" evidence="2">
    <location>
        <begin position="16"/>
        <end position="221"/>
    </location>
</feature>
<dbReference type="PROSITE" id="PS51257">
    <property type="entry name" value="PROKAR_LIPOPROTEIN"/>
    <property type="match status" value="1"/>
</dbReference>
<dbReference type="RefSeq" id="WP_146407726.1">
    <property type="nucleotide sequence ID" value="NZ_SJPU01000002.1"/>
</dbReference>
<sequence length="221" mass="24003">MIPKLLLTASLLLVAALGCDCKQPQCDGPTCDPFALGQTFYSSPHNDSTTQANDTSVNLVALHETKNGGCPTCPQARPTPSYASTQYSGGFNLNPGESLLWVQPLSECRPTPQATMPRPTASTPPCPSGNCPQRPIQKPFEPDDVKEGIFRCSMCGRATVGREWHELWTDDRISLTCMCEQCWRNASPKQIESTIRNYASKAGINVRSATVQAVIREASAQ</sequence>
<dbReference type="AlphaFoldDB" id="A0A5C6BXF6"/>
<organism evidence="3 4">
    <name type="scientific">Allorhodopirellula heiligendammensis</name>
    <dbReference type="NCBI Taxonomy" id="2714739"/>
    <lineage>
        <taxon>Bacteria</taxon>
        <taxon>Pseudomonadati</taxon>
        <taxon>Planctomycetota</taxon>
        <taxon>Planctomycetia</taxon>
        <taxon>Pirellulales</taxon>
        <taxon>Pirellulaceae</taxon>
        <taxon>Allorhodopirellula</taxon>
    </lineage>
</organism>
<name>A0A5C6BXF6_9BACT</name>
<evidence type="ECO:0000256" key="1">
    <source>
        <dbReference type="SAM" id="MobiDB-lite"/>
    </source>
</evidence>